<keyword evidence="2" id="KW-0472">Membrane</keyword>
<dbReference type="RefSeq" id="WP_156734526.1">
    <property type="nucleotide sequence ID" value="NZ_CP045009.1"/>
</dbReference>
<dbReference type="EMBL" id="CP047341">
    <property type="protein sequence ID" value="QIF92303.1"/>
    <property type="molecule type" value="Genomic_DNA"/>
</dbReference>
<sequence length="192" mass="21787">MSEIEIKESPLKGLDAMKALEALQDNPELRAFFMNGLLEQGYELENLLRMLLEKLPETANERIKQEIKLSVCELDKKLKAINESIGDLPQNLDQQVALFRDVLTETREQVNQEVDALQTKVETISSMAMNVIAQSMRDNVHVFEKELREAKDKVFKEGVETIKETNRQANWVLIVGVAVVAIGAQVIGYFLK</sequence>
<protein>
    <submittedName>
        <fullName evidence="3">Uncharacterized protein</fullName>
    </submittedName>
</protein>
<keyword evidence="2" id="KW-1133">Transmembrane helix</keyword>
<evidence type="ECO:0000256" key="1">
    <source>
        <dbReference type="SAM" id="Coils"/>
    </source>
</evidence>
<accession>A0ABX6JSY3</accession>
<keyword evidence="2" id="KW-0812">Transmembrane</keyword>
<organism evidence="3 4">
    <name type="scientific">Proteus terrae subsp. cibarius</name>
    <dbReference type="NCBI Taxonomy" id="626774"/>
    <lineage>
        <taxon>Bacteria</taxon>
        <taxon>Pseudomonadati</taxon>
        <taxon>Pseudomonadota</taxon>
        <taxon>Gammaproteobacteria</taxon>
        <taxon>Enterobacterales</taxon>
        <taxon>Morganellaceae</taxon>
        <taxon>Proteus</taxon>
    </lineage>
</organism>
<evidence type="ECO:0000256" key="2">
    <source>
        <dbReference type="SAM" id="Phobius"/>
    </source>
</evidence>
<geneLocation type="plasmid" evidence="4">
    <name>pzf1-cfr</name>
</geneLocation>
<gene>
    <name evidence="3" type="ORF">GTH23_19870</name>
</gene>
<dbReference type="Proteomes" id="UP000501338">
    <property type="component" value="Plasmid pZF1-cfr"/>
</dbReference>
<evidence type="ECO:0000313" key="3">
    <source>
        <dbReference type="EMBL" id="QIF92303.1"/>
    </source>
</evidence>
<proteinExistence type="predicted"/>
<reference evidence="3 4" key="1">
    <citation type="submission" date="2020-01" db="EMBL/GenBank/DDBJ databases">
        <title>The genomic epidemiology of tigecycline resistance gene tet(X) variants in a swine farm in China.</title>
        <authorList>
            <person name="Peng K."/>
            <person name="Li R."/>
        </authorList>
    </citation>
    <scope>NUCLEOTIDE SEQUENCE [LARGE SCALE GENOMIC DNA]</scope>
    <source>
        <strain evidence="3 4">ZF1</strain>
        <plasmid evidence="4">pzf1-cfr</plasmid>
    </source>
</reference>
<keyword evidence="4" id="KW-1185">Reference proteome</keyword>
<feature type="transmembrane region" description="Helical" evidence="2">
    <location>
        <begin position="171"/>
        <end position="191"/>
    </location>
</feature>
<name>A0ABX6JSY3_9GAMM</name>
<keyword evidence="1" id="KW-0175">Coiled coil</keyword>
<keyword evidence="3" id="KW-0614">Plasmid</keyword>
<evidence type="ECO:0000313" key="4">
    <source>
        <dbReference type="Proteomes" id="UP000501338"/>
    </source>
</evidence>
<feature type="coiled-coil region" evidence="1">
    <location>
        <begin position="100"/>
        <end position="153"/>
    </location>
</feature>